<dbReference type="Proteomes" id="UP000247409">
    <property type="component" value="Unassembled WGS sequence"/>
</dbReference>
<comment type="caution">
    <text evidence="2">The sequence shown here is derived from an EMBL/GenBank/DDBJ whole genome shotgun (WGS) entry which is preliminary data.</text>
</comment>
<proteinExistence type="predicted"/>
<gene>
    <name evidence="2" type="ORF">BWQ96_01747</name>
</gene>
<name>A0A2V3J2E7_9FLOR</name>
<feature type="compositionally biased region" description="Polar residues" evidence="1">
    <location>
        <begin position="169"/>
        <end position="182"/>
    </location>
</feature>
<dbReference type="AlphaFoldDB" id="A0A2V3J2E7"/>
<keyword evidence="3" id="KW-1185">Reference proteome</keyword>
<accession>A0A2V3J2E7</accession>
<organism evidence="2 3">
    <name type="scientific">Gracilariopsis chorda</name>
    <dbReference type="NCBI Taxonomy" id="448386"/>
    <lineage>
        <taxon>Eukaryota</taxon>
        <taxon>Rhodophyta</taxon>
        <taxon>Florideophyceae</taxon>
        <taxon>Rhodymeniophycidae</taxon>
        <taxon>Gracilariales</taxon>
        <taxon>Gracilariaceae</taxon>
        <taxon>Gracilariopsis</taxon>
    </lineage>
</organism>
<evidence type="ECO:0000313" key="2">
    <source>
        <dbReference type="EMBL" id="PXF48578.1"/>
    </source>
</evidence>
<feature type="compositionally biased region" description="Low complexity" evidence="1">
    <location>
        <begin position="198"/>
        <end position="212"/>
    </location>
</feature>
<sequence>MVAQAPTVHHAVTQIGSYSGQRFGCYSTADVSGVQSPTQRSSSSGTKGASNRSAISEVWTSGRVAFLRGLFQEEDSPIFFQYGCNISPVTEKSNLDDDVHTDIEETMTSRGPKDLPFERHANMDNCAQRVGDGLCQVGSIEGSSGKTPVTRPKTYSANSAEQLALSQNADCNSNSTAPGSNHATERGTFSARTTSRNSSSVDISESASDTSS</sequence>
<evidence type="ECO:0000256" key="1">
    <source>
        <dbReference type="SAM" id="MobiDB-lite"/>
    </source>
</evidence>
<dbReference type="EMBL" id="NBIV01000013">
    <property type="protein sequence ID" value="PXF48578.1"/>
    <property type="molecule type" value="Genomic_DNA"/>
</dbReference>
<evidence type="ECO:0000313" key="3">
    <source>
        <dbReference type="Proteomes" id="UP000247409"/>
    </source>
</evidence>
<feature type="region of interest" description="Disordered" evidence="1">
    <location>
        <begin position="169"/>
        <end position="212"/>
    </location>
</feature>
<feature type="region of interest" description="Disordered" evidence="1">
    <location>
        <begin position="31"/>
        <end position="54"/>
    </location>
</feature>
<protein>
    <submittedName>
        <fullName evidence="2">Uncharacterized protein</fullName>
    </submittedName>
</protein>
<reference evidence="2 3" key="1">
    <citation type="journal article" date="2018" name="Mol. Biol. Evol.">
        <title>Analysis of the draft genome of the red seaweed Gracilariopsis chorda provides insights into genome size evolution in Rhodophyta.</title>
        <authorList>
            <person name="Lee J."/>
            <person name="Yang E.C."/>
            <person name="Graf L."/>
            <person name="Yang J.H."/>
            <person name="Qiu H."/>
            <person name="Zel Zion U."/>
            <person name="Chan C.X."/>
            <person name="Stephens T.G."/>
            <person name="Weber A.P.M."/>
            <person name="Boo G.H."/>
            <person name="Boo S.M."/>
            <person name="Kim K.M."/>
            <person name="Shin Y."/>
            <person name="Jung M."/>
            <person name="Lee S.J."/>
            <person name="Yim H.S."/>
            <person name="Lee J.H."/>
            <person name="Bhattacharya D."/>
            <person name="Yoon H.S."/>
        </authorList>
    </citation>
    <scope>NUCLEOTIDE SEQUENCE [LARGE SCALE GENOMIC DNA]</scope>
    <source>
        <strain evidence="2 3">SKKU-2015</strain>
        <tissue evidence="2">Whole body</tissue>
    </source>
</reference>